<reference evidence="1" key="1">
    <citation type="journal article" date="2015" name="Nature">
        <title>Complex archaea that bridge the gap between prokaryotes and eukaryotes.</title>
        <authorList>
            <person name="Spang A."/>
            <person name="Saw J.H."/>
            <person name="Jorgensen S.L."/>
            <person name="Zaremba-Niedzwiedzka K."/>
            <person name="Martijn J."/>
            <person name="Lind A.E."/>
            <person name="van Eijk R."/>
            <person name="Schleper C."/>
            <person name="Guy L."/>
            <person name="Ettema T.J."/>
        </authorList>
    </citation>
    <scope>NUCLEOTIDE SEQUENCE</scope>
</reference>
<organism evidence="1">
    <name type="scientific">marine sediment metagenome</name>
    <dbReference type="NCBI Taxonomy" id="412755"/>
    <lineage>
        <taxon>unclassified sequences</taxon>
        <taxon>metagenomes</taxon>
        <taxon>ecological metagenomes</taxon>
    </lineage>
</organism>
<comment type="caution">
    <text evidence="1">The sequence shown here is derived from an EMBL/GenBank/DDBJ whole genome shotgun (WGS) entry which is preliminary data.</text>
</comment>
<protein>
    <submittedName>
        <fullName evidence="1">Uncharacterized protein</fullName>
    </submittedName>
</protein>
<gene>
    <name evidence="1" type="ORF">LCGC14_2311880</name>
</gene>
<name>A0A0F9CKI2_9ZZZZ</name>
<sequence length="57" mass="6652">MNWKAKFTEKRLVKSFDELKGGDFIVCIKDGGASKRYAIIDKLGFEYEIWGNYNDNK</sequence>
<dbReference type="EMBL" id="LAZR01032829">
    <property type="protein sequence ID" value="KKL49803.1"/>
    <property type="molecule type" value="Genomic_DNA"/>
</dbReference>
<accession>A0A0F9CKI2</accession>
<dbReference type="AlphaFoldDB" id="A0A0F9CKI2"/>
<proteinExistence type="predicted"/>
<evidence type="ECO:0000313" key="1">
    <source>
        <dbReference type="EMBL" id="KKL49803.1"/>
    </source>
</evidence>